<evidence type="ECO:0000313" key="1">
    <source>
        <dbReference type="EMBL" id="MDX7988698.1"/>
    </source>
</evidence>
<dbReference type="Proteomes" id="UP001271890">
    <property type="component" value="Unassembled WGS sequence"/>
</dbReference>
<accession>A0ABU4SD11</accession>
<keyword evidence="2" id="KW-1185">Reference proteome</keyword>
<reference evidence="2" key="1">
    <citation type="journal article" date="2024" name="Toxins">
        <title>Genome Sequence Analysis of Native Xenorhabdus Strains Isolated from Entomopathogenic Nematodes in Argentina.</title>
        <authorList>
            <person name="Palma L."/>
            <person name="Frizzo L."/>
            <person name="Kaiser S."/>
            <person name="Berry C."/>
            <person name="Caballero P."/>
            <person name="Bode H.B."/>
            <person name="Del Valle E.E."/>
        </authorList>
    </citation>
    <scope>NUCLEOTIDE SEQUENCE [LARGE SCALE GENOMIC DNA]</scope>
    <source>
        <strain evidence="2">12</strain>
    </source>
</reference>
<dbReference type="RefSeq" id="WP_319931099.1">
    <property type="nucleotide sequence ID" value="NZ_VCDN01000064.1"/>
</dbReference>
<dbReference type="EMBL" id="VCDN01000064">
    <property type="protein sequence ID" value="MDX7988698.1"/>
    <property type="molecule type" value="Genomic_DNA"/>
</dbReference>
<comment type="caution">
    <text evidence="1">The sequence shown here is derived from an EMBL/GenBank/DDBJ whole genome shotgun (WGS) entry which is preliminary data.</text>
</comment>
<protein>
    <submittedName>
        <fullName evidence="1">Uncharacterized protein</fullName>
    </submittedName>
</protein>
<name>A0ABU4SD11_9GAMM</name>
<sequence>MTLEQILHDTMQEAQSIFEGKSHNISYYDINMLPEEKREYYTDEGMDYRVKKFTNLRDELLIIRCSSDKIYSDLISEKNSFLVGNCLLLTIFALQHLKKVYKQNLCQLFYPPDTDLSKLTCLLSLQLIVTDKPYNHAFALICPPSHIFPQHKIKGKYEPNVFPEGSWVCDPWANIVCSAQDYNHAWKARMAEWNTKGKVVFMGRTKTDYDNNFNYSPLGLYTYMAIQKSKKTIDEIIIIFPNGETKTKTNYSYPKCNLL</sequence>
<organism evidence="1 2">
    <name type="scientific">Xenorhabdus santafensis</name>
    <dbReference type="NCBI Taxonomy" id="2582833"/>
    <lineage>
        <taxon>Bacteria</taxon>
        <taxon>Pseudomonadati</taxon>
        <taxon>Pseudomonadota</taxon>
        <taxon>Gammaproteobacteria</taxon>
        <taxon>Enterobacterales</taxon>
        <taxon>Morganellaceae</taxon>
        <taxon>Xenorhabdus</taxon>
    </lineage>
</organism>
<gene>
    <name evidence="1" type="ORF">FE392_15390</name>
</gene>
<evidence type="ECO:0000313" key="2">
    <source>
        <dbReference type="Proteomes" id="UP001271890"/>
    </source>
</evidence>
<proteinExistence type="predicted"/>